<dbReference type="InterPro" id="IPR036188">
    <property type="entry name" value="FAD/NAD-bd_sf"/>
</dbReference>
<dbReference type="STRING" id="871963.Desdi_2354"/>
<sequence>MKKERVIVIGAGAAGLMAAGQAALAGAEVIVLEKKGRPGRKIAISGKGRCNLTNAENMGNVIENYPGNGRFLHGILREFDNVRLREFFAYYGVETKVERGGRVFPLSDDAEQIVEALLKYIMDAGVELATEQTVEEVLLQEGEVRGVRLSNGKIIEGKSVIICTGGGSYPATGSNGDGYRMARKLGHKVITPRPSLVPMRTYEDWVTQVQGLALRNVEASLWYGEKKQKTEFGEMLFTHFGVSGPIILTLSRWAGEALAKGNKVQLTINLKPALTSEQLDQRVQRDFKKFLNKQFKNSLDEMLPKSLIPVIIQLSEIPPERAVNSISREERKRLVQLLQVLPLTITETLPLAAAIVTAGGVDVKEIDPKTMASKKVQGIFWAGEVVDVDGVTGGYNLQAAFAMGYRAGRAAGEYVLTYQNA</sequence>
<dbReference type="InterPro" id="IPR004792">
    <property type="entry name" value="BaiN-like"/>
</dbReference>
<accession>L0FA01</accession>
<feature type="domain" description="RsdA/BaiN/AoA(So)-like Rossmann fold-like" evidence="4">
    <location>
        <begin position="5"/>
        <end position="409"/>
    </location>
</feature>
<evidence type="ECO:0000259" key="4">
    <source>
        <dbReference type="Pfam" id="PF03486"/>
    </source>
</evidence>
<dbReference type="Gene3D" id="1.10.8.260">
    <property type="entry name" value="HI0933 insert domain-like"/>
    <property type="match status" value="1"/>
</dbReference>
<reference evidence="7" key="1">
    <citation type="submission" date="2012-02" db="EMBL/GenBank/DDBJ databases">
        <title>Complete sequence of Desulfitobacterium dichloroeliminans LMG P-21439.</title>
        <authorList>
            <person name="Lucas S."/>
            <person name="Han J."/>
            <person name="Lapidus A."/>
            <person name="Cheng J.-F."/>
            <person name="Goodwin L."/>
            <person name="Pitluck S."/>
            <person name="Peters L."/>
            <person name="Ovchinnikova G."/>
            <person name="Teshima H."/>
            <person name="Detter J.C."/>
            <person name="Han C."/>
            <person name="Tapia R."/>
            <person name="Land M."/>
            <person name="Hauser L."/>
            <person name="Kyrpides N."/>
            <person name="Ivanova N."/>
            <person name="Pagani I."/>
            <person name="Kruse T."/>
            <person name="de Vos W.M."/>
            <person name="Boon N."/>
            <person name="Smidt H."/>
            <person name="Woyke T."/>
        </authorList>
    </citation>
    <scope>NUCLEOTIDE SEQUENCE [LARGE SCALE GENOMIC DNA]</scope>
    <source>
        <strain evidence="7">LMG P-21439 / DCA1</strain>
    </source>
</reference>
<organism evidence="6 7">
    <name type="scientific">Desulfitobacterium dichloroeliminans (strain LMG P-21439 / DCA1)</name>
    <dbReference type="NCBI Taxonomy" id="871963"/>
    <lineage>
        <taxon>Bacteria</taxon>
        <taxon>Bacillati</taxon>
        <taxon>Bacillota</taxon>
        <taxon>Clostridia</taxon>
        <taxon>Eubacteriales</taxon>
        <taxon>Desulfitobacteriaceae</taxon>
        <taxon>Desulfitobacterium</taxon>
    </lineage>
</organism>
<dbReference type="PANTHER" id="PTHR42887:SF2">
    <property type="entry name" value="OS12G0638800 PROTEIN"/>
    <property type="match status" value="1"/>
</dbReference>
<dbReference type="InterPro" id="IPR023166">
    <property type="entry name" value="BaiN-like_dom_sf"/>
</dbReference>
<dbReference type="RefSeq" id="WP_015262751.1">
    <property type="nucleotide sequence ID" value="NC_019903.1"/>
</dbReference>
<evidence type="ECO:0000256" key="3">
    <source>
        <dbReference type="ARBA" id="ARBA00022827"/>
    </source>
</evidence>
<dbReference type="Pfam" id="PF03486">
    <property type="entry name" value="HI0933_like"/>
    <property type="match status" value="1"/>
</dbReference>
<dbReference type="SUPFAM" id="SSF160996">
    <property type="entry name" value="HI0933 insert domain-like"/>
    <property type="match status" value="1"/>
</dbReference>
<evidence type="ECO:0000313" key="6">
    <source>
        <dbReference type="EMBL" id="AGA69778.1"/>
    </source>
</evidence>
<dbReference type="Pfam" id="PF22780">
    <property type="entry name" value="HI0933_like_1st"/>
    <property type="match status" value="1"/>
</dbReference>
<feature type="domain" description="RsdA/BaiN/AoA(So)-like insert" evidence="5">
    <location>
        <begin position="193"/>
        <end position="356"/>
    </location>
</feature>
<dbReference type="PANTHER" id="PTHR42887">
    <property type="entry name" value="OS12G0638800 PROTEIN"/>
    <property type="match status" value="1"/>
</dbReference>
<dbReference type="Gene3D" id="3.50.50.60">
    <property type="entry name" value="FAD/NAD(P)-binding domain"/>
    <property type="match status" value="1"/>
</dbReference>
<dbReference type="PRINTS" id="PR00368">
    <property type="entry name" value="FADPNR"/>
</dbReference>
<dbReference type="InterPro" id="IPR057661">
    <property type="entry name" value="RsdA/BaiN/AoA(So)_Rossmann"/>
</dbReference>
<gene>
    <name evidence="6" type="ordered locus">Desdi_2354</name>
</gene>
<dbReference type="EMBL" id="CP003344">
    <property type="protein sequence ID" value="AGA69778.1"/>
    <property type="molecule type" value="Genomic_DNA"/>
</dbReference>
<keyword evidence="7" id="KW-1185">Reference proteome</keyword>
<evidence type="ECO:0000313" key="7">
    <source>
        <dbReference type="Proteomes" id="UP000010797"/>
    </source>
</evidence>
<dbReference type="eggNOG" id="COG2081">
    <property type="taxonomic scope" value="Bacteria"/>
</dbReference>
<dbReference type="InterPro" id="IPR055178">
    <property type="entry name" value="RsdA/BaiN/AoA(So)-like_dom"/>
</dbReference>
<name>L0FA01_DESDL</name>
<dbReference type="OrthoDB" id="9773233at2"/>
<dbReference type="PRINTS" id="PR00411">
    <property type="entry name" value="PNDRDTASEI"/>
</dbReference>
<dbReference type="NCBIfam" id="TIGR00275">
    <property type="entry name" value="aminoacetone oxidase family FAD-binding enzyme"/>
    <property type="match status" value="1"/>
</dbReference>
<dbReference type="AlphaFoldDB" id="L0FA01"/>
<comment type="cofactor">
    <cofactor evidence="1">
        <name>FAD</name>
        <dbReference type="ChEBI" id="CHEBI:57692"/>
    </cofactor>
</comment>
<dbReference type="SUPFAM" id="SSF51905">
    <property type="entry name" value="FAD/NAD(P)-binding domain"/>
    <property type="match status" value="1"/>
</dbReference>
<dbReference type="KEGG" id="ddl:Desdi_2354"/>
<protein>
    <submittedName>
        <fullName evidence="6">Flavoprotein, HI0933 family</fullName>
    </submittedName>
</protein>
<evidence type="ECO:0000256" key="2">
    <source>
        <dbReference type="ARBA" id="ARBA00022630"/>
    </source>
</evidence>
<dbReference type="Gene3D" id="2.40.30.10">
    <property type="entry name" value="Translation factors"/>
    <property type="match status" value="1"/>
</dbReference>
<dbReference type="Proteomes" id="UP000010797">
    <property type="component" value="Chromosome"/>
</dbReference>
<evidence type="ECO:0000259" key="5">
    <source>
        <dbReference type="Pfam" id="PF22780"/>
    </source>
</evidence>
<keyword evidence="3" id="KW-0274">FAD</keyword>
<evidence type="ECO:0000256" key="1">
    <source>
        <dbReference type="ARBA" id="ARBA00001974"/>
    </source>
</evidence>
<dbReference type="HOGENOM" id="CLU_025174_3_1_9"/>
<keyword evidence="2" id="KW-0285">Flavoprotein</keyword>
<proteinExistence type="predicted"/>